<dbReference type="GO" id="GO:0047529">
    <property type="term" value="F:2,3-dimethylmalate lyase activity"/>
    <property type="evidence" value="ECO:0007669"/>
    <property type="project" value="UniProtKB-EC"/>
</dbReference>
<keyword evidence="1" id="KW-0456">Lyase</keyword>
<dbReference type="Pfam" id="PF13714">
    <property type="entry name" value="PEP_mutase"/>
    <property type="match status" value="1"/>
</dbReference>
<name>Q13H82_PARXL</name>
<dbReference type="KEGG" id="bxb:DR64_7786"/>
<dbReference type="PATRIC" id="fig|266265.5.peg.8422"/>
<gene>
    <name evidence="1" type="ORF">Bxe_C0659</name>
</gene>
<dbReference type="InterPro" id="IPR015813">
    <property type="entry name" value="Pyrv/PenolPyrv_kinase-like_dom"/>
</dbReference>
<dbReference type="InterPro" id="IPR039556">
    <property type="entry name" value="ICL/PEPM"/>
</dbReference>
<reference evidence="1 2" key="1">
    <citation type="journal article" date="2006" name="Proc. Natl. Acad. Sci. U.S.A.">
        <title>Burkholderia xenovorans LB400 harbors a multi-replicon, 9.73-Mbp genome shaped for versatility.</title>
        <authorList>
            <person name="Chain P.S."/>
            <person name="Denef V.J."/>
            <person name="Konstantinidis K.T."/>
            <person name="Vergez L.M."/>
            <person name="Agullo L."/>
            <person name="Reyes V.L."/>
            <person name="Hauser L."/>
            <person name="Cordova M."/>
            <person name="Gomez L."/>
            <person name="Gonzalez M."/>
            <person name="Land M."/>
            <person name="Lao V."/>
            <person name="Larimer F."/>
            <person name="LiPuma J.J."/>
            <person name="Mahenthiralingam E."/>
            <person name="Malfatti S.A."/>
            <person name="Marx C.J."/>
            <person name="Parnell J.J."/>
            <person name="Ramette A."/>
            <person name="Richardson P."/>
            <person name="Seeger M."/>
            <person name="Smith D."/>
            <person name="Spilker T."/>
            <person name="Sul W.J."/>
            <person name="Tsoi T.V."/>
            <person name="Ulrich L.E."/>
            <person name="Zhulin I.B."/>
            <person name="Tiedje J.M."/>
        </authorList>
    </citation>
    <scope>NUCLEOTIDE SEQUENCE [LARGE SCALE GENOMIC DNA]</scope>
    <source>
        <strain evidence="1 2">LB400</strain>
    </source>
</reference>
<evidence type="ECO:0000313" key="1">
    <source>
        <dbReference type="EMBL" id="ABE36557.1"/>
    </source>
</evidence>
<dbReference type="InterPro" id="IPR018523">
    <property type="entry name" value="Isocitrate_lyase_ph_CS"/>
</dbReference>
<protein>
    <submittedName>
        <fullName evidence="1">2,3-dimethylmalate lyase</fullName>
        <ecNumber evidence="1">4.1.3.32</ecNumber>
    </submittedName>
</protein>
<dbReference type="PANTHER" id="PTHR42905">
    <property type="entry name" value="PHOSPHOENOLPYRUVATE CARBOXYLASE"/>
    <property type="match status" value="1"/>
</dbReference>
<proteinExistence type="predicted"/>
<sequence length="322" mass="35009">MNNPKIQKMRALLAAGDVIVSPGVYDGYSARVIERMGFEAASTTGAGLANSRLSEPDIGIFTLTENVEACKWLARSVSIPMMADADTGYGNPVSVYHTVQLFEEAGVVGVNLEDQVSPKRCGHMRGKEVIDAREMAKKIEAAVKAKSDAGFIINARTDAIAVEGIDAAIERARLYAAAGADMIYPDAIASEEQIKRFVDAVKLPVSINMGFGIRSRPTTPLIPVRRLKELGVARVTLARMLPAASIMAMKQALELFRDGMEKGIAHDRPDLLASIDDITDLMGYPFIDQLESEFLLPEEMERKYGAEKSGYVVHEKSQAKSS</sequence>
<dbReference type="EMBL" id="CP000272">
    <property type="protein sequence ID" value="ABE36557.1"/>
    <property type="molecule type" value="Genomic_DNA"/>
</dbReference>
<dbReference type="Gene3D" id="3.20.20.60">
    <property type="entry name" value="Phosphoenolpyruvate-binding domains"/>
    <property type="match status" value="1"/>
</dbReference>
<dbReference type="InterPro" id="IPR040442">
    <property type="entry name" value="Pyrv_kinase-like_dom_sf"/>
</dbReference>
<evidence type="ECO:0000313" key="2">
    <source>
        <dbReference type="Proteomes" id="UP000001817"/>
    </source>
</evidence>
<dbReference type="PANTHER" id="PTHR42905:SF5">
    <property type="entry name" value="CARBOXYVINYL-CARBOXYPHOSPHONATE PHOSPHORYLMUTASE, CHLOROPLASTIC"/>
    <property type="match status" value="1"/>
</dbReference>
<dbReference type="RefSeq" id="WP_011493813.1">
    <property type="nucleotide sequence ID" value="NC_007953.1"/>
</dbReference>
<dbReference type="AlphaFoldDB" id="Q13H82"/>
<dbReference type="PROSITE" id="PS00161">
    <property type="entry name" value="ISOCITRATE_LYASE"/>
    <property type="match status" value="1"/>
</dbReference>
<dbReference type="EC" id="4.1.3.32" evidence="1"/>
<organism evidence="1 2">
    <name type="scientific">Paraburkholderia xenovorans (strain LB400)</name>
    <dbReference type="NCBI Taxonomy" id="266265"/>
    <lineage>
        <taxon>Bacteria</taxon>
        <taxon>Pseudomonadati</taxon>
        <taxon>Pseudomonadota</taxon>
        <taxon>Betaproteobacteria</taxon>
        <taxon>Burkholderiales</taxon>
        <taxon>Burkholderiaceae</taxon>
        <taxon>Paraburkholderia</taxon>
    </lineage>
</organism>
<dbReference type="SUPFAM" id="SSF51621">
    <property type="entry name" value="Phosphoenolpyruvate/pyruvate domain"/>
    <property type="match status" value="1"/>
</dbReference>
<dbReference type="CDD" id="cd00377">
    <property type="entry name" value="ICL_PEPM"/>
    <property type="match status" value="1"/>
</dbReference>
<dbReference type="OrthoDB" id="9771433at2"/>
<accession>Q13H82</accession>
<dbReference type="Proteomes" id="UP000001817">
    <property type="component" value="Chromosome 3"/>
</dbReference>
<dbReference type="eggNOG" id="COG2513">
    <property type="taxonomic scope" value="Bacteria"/>
</dbReference>
<keyword evidence="2" id="KW-1185">Reference proteome</keyword>
<dbReference type="STRING" id="266265.Bxe_C0659"/>
<dbReference type="KEGG" id="bxe:Bxe_C0659"/>